<dbReference type="AlphaFoldDB" id="A0A117IM00"/>
<reference evidence="4" key="2">
    <citation type="submission" date="2016-02" db="EMBL/GenBank/DDBJ databases">
        <title>Draft genome sequence of five rapidly growing Mycobacterium species.</title>
        <authorList>
            <person name="Katahira K."/>
            <person name="Gotou Y."/>
            <person name="Iida K."/>
            <person name="Ogura Y."/>
            <person name="Hayashi T."/>
        </authorList>
    </citation>
    <scope>NUCLEOTIDE SEQUENCE [LARGE SCALE GENOMIC DNA]</scope>
    <source>
        <strain evidence="4">JCM6362</strain>
    </source>
</reference>
<evidence type="ECO:0000313" key="4">
    <source>
        <dbReference type="Proteomes" id="UP000069654"/>
    </source>
</evidence>
<organism evidence="3 4">
    <name type="scientific">Mycolicibacterium thermoresistibile</name>
    <name type="common">Mycobacterium thermoresistibile</name>
    <dbReference type="NCBI Taxonomy" id="1797"/>
    <lineage>
        <taxon>Bacteria</taxon>
        <taxon>Bacillati</taxon>
        <taxon>Actinomycetota</taxon>
        <taxon>Actinomycetes</taxon>
        <taxon>Mycobacteriales</taxon>
        <taxon>Mycobacteriaceae</taxon>
        <taxon>Mycolicibacterium</taxon>
    </lineage>
</organism>
<reference evidence="3 4" key="1">
    <citation type="journal article" date="2016" name="Genome Announc.">
        <title>Draft Genome Sequences of Five Rapidly Growing Mycobacterium Species, M. thermoresistibile, M. fortuitum subsp. acetamidolyticum, M. canariasense, M. brisbanense, and M. novocastrense.</title>
        <authorList>
            <person name="Katahira K."/>
            <person name="Ogura Y."/>
            <person name="Gotoh Y."/>
            <person name="Hayashi T."/>
        </authorList>
    </citation>
    <scope>NUCLEOTIDE SEQUENCE [LARGE SCALE GENOMIC DNA]</scope>
    <source>
        <strain evidence="3 4">JCM6362</strain>
    </source>
</reference>
<sequence length="104" mass="10822">MTDALAFTLLLAQEEAPRNTGPEFGKASPVGLIIVILLLLATFALVWSMNRQLKKVPESFDTSADADDTGDFGADTRPGAPAEGGPPAAEPGSPDDDTRRKPGG</sequence>
<keyword evidence="2" id="KW-1133">Transmembrane helix</keyword>
<keyword evidence="2" id="KW-0472">Membrane</keyword>
<dbReference type="STRING" id="1797.RMCT_1470"/>
<evidence type="ECO:0000313" key="3">
    <source>
        <dbReference type="EMBL" id="GAT14500.1"/>
    </source>
</evidence>
<dbReference type="Proteomes" id="UP000069654">
    <property type="component" value="Unassembled WGS sequence"/>
</dbReference>
<name>A0A117IM00_MYCTH</name>
<proteinExistence type="predicted"/>
<evidence type="ECO:0000256" key="1">
    <source>
        <dbReference type="SAM" id="MobiDB-lite"/>
    </source>
</evidence>
<comment type="caution">
    <text evidence="3">The sequence shown here is derived from an EMBL/GenBank/DDBJ whole genome shotgun (WGS) entry which is preliminary data.</text>
</comment>
<gene>
    <name evidence="3" type="ORF">RMCT_1470</name>
</gene>
<accession>A0A117IM00</accession>
<feature type="transmembrane region" description="Helical" evidence="2">
    <location>
        <begin position="27"/>
        <end position="47"/>
    </location>
</feature>
<protein>
    <submittedName>
        <fullName evidence="3">Uncharacterized protein</fullName>
    </submittedName>
</protein>
<feature type="region of interest" description="Disordered" evidence="1">
    <location>
        <begin position="56"/>
        <end position="104"/>
    </location>
</feature>
<keyword evidence="2" id="KW-0812">Transmembrane</keyword>
<feature type="compositionally biased region" description="Low complexity" evidence="1">
    <location>
        <begin position="71"/>
        <end position="92"/>
    </location>
</feature>
<dbReference type="EMBL" id="BCTB01000009">
    <property type="protein sequence ID" value="GAT14500.1"/>
    <property type="molecule type" value="Genomic_DNA"/>
</dbReference>
<evidence type="ECO:0000256" key="2">
    <source>
        <dbReference type="SAM" id="Phobius"/>
    </source>
</evidence>